<accession>A0A2K8Z280</accession>
<dbReference type="InterPro" id="IPR035985">
    <property type="entry name" value="Ubiquitin-activating_enz"/>
</dbReference>
<dbReference type="Gene3D" id="3.40.50.720">
    <property type="entry name" value="NAD(P)-binding Rossmann-like Domain"/>
    <property type="match status" value="1"/>
</dbReference>
<gene>
    <name evidence="2" type="ORF">CWM47_20470</name>
</gene>
<evidence type="ECO:0000313" key="2">
    <source>
        <dbReference type="EMBL" id="AUD03990.1"/>
    </source>
</evidence>
<organism evidence="2 3">
    <name type="scientific">Spirosoma pollinicola</name>
    <dbReference type="NCBI Taxonomy" id="2057025"/>
    <lineage>
        <taxon>Bacteria</taxon>
        <taxon>Pseudomonadati</taxon>
        <taxon>Bacteroidota</taxon>
        <taxon>Cytophagia</taxon>
        <taxon>Cytophagales</taxon>
        <taxon>Cytophagaceae</taxon>
        <taxon>Spirosoma</taxon>
    </lineage>
</organism>
<dbReference type="KEGG" id="spir:CWM47_20470"/>
<evidence type="ECO:0000313" key="3">
    <source>
        <dbReference type="Proteomes" id="UP000232883"/>
    </source>
</evidence>
<keyword evidence="3" id="KW-1185">Reference proteome</keyword>
<proteinExistence type="predicted"/>
<protein>
    <recommendedName>
        <fullName evidence="1">THIF-type NAD/FAD binding fold domain-containing protein</fullName>
    </recommendedName>
</protein>
<dbReference type="AlphaFoldDB" id="A0A2K8Z280"/>
<dbReference type="GO" id="GO:0008641">
    <property type="term" value="F:ubiquitin-like modifier activating enzyme activity"/>
    <property type="evidence" value="ECO:0007669"/>
    <property type="project" value="InterPro"/>
</dbReference>
<dbReference type="Pfam" id="PF00899">
    <property type="entry name" value="ThiF"/>
    <property type="match status" value="1"/>
</dbReference>
<dbReference type="EMBL" id="CP025096">
    <property type="protein sequence ID" value="AUD03990.1"/>
    <property type="molecule type" value="Genomic_DNA"/>
</dbReference>
<dbReference type="InterPro" id="IPR000594">
    <property type="entry name" value="ThiF_NAD_FAD-bd"/>
</dbReference>
<evidence type="ECO:0000259" key="1">
    <source>
        <dbReference type="Pfam" id="PF00899"/>
    </source>
</evidence>
<dbReference type="InterPro" id="IPR022500">
    <property type="entry name" value="PRTRC_ThiF"/>
</dbReference>
<dbReference type="CDD" id="cd01483">
    <property type="entry name" value="E1_enzyme_family"/>
    <property type="match status" value="1"/>
</dbReference>
<dbReference type="Proteomes" id="UP000232883">
    <property type="component" value="Chromosome"/>
</dbReference>
<dbReference type="SUPFAM" id="SSF69572">
    <property type="entry name" value="Activating enzymes of the ubiquitin-like proteins"/>
    <property type="match status" value="1"/>
</dbReference>
<dbReference type="RefSeq" id="WP_100990056.1">
    <property type="nucleotide sequence ID" value="NZ_CP025096.1"/>
</dbReference>
<dbReference type="OrthoDB" id="5298642at2"/>
<feature type="domain" description="THIF-type NAD/FAD binding fold" evidence="1">
    <location>
        <begin position="33"/>
        <end position="151"/>
    </location>
</feature>
<name>A0A2K8Z280_9BACT</name>
<sequence>MKTTRPRVDSPEQGRPSVHFTASYLLNPTNPLTVNLIGAGGTGSQVLTLLARMNHAFTELGHPGLQVRLWDGDTVSQANLGRQLFAHSELKLNKAVALINRVNGFFGTNWKAVPTPYCISRLRGNSRQHASANLFITCVDTVSARREIALILQELRVQAKQDRVAPDRVAFDRDRPYYWLDYGNSQQIGQVILSTVGEIEQPPTQEYVAVGQLPFITDEFDQLLLEADQSDNTPSCSLAEALQKQELFINSTLANHGCSLLWTLFRKAMTPHRGCFLNLETGRTAPLPIA</sequence>
<reference evidence="2 3" key="1">
    <citation type="submission" date="2017-11" db="EMBL/GenBank/DDBJ databases">
        <title>Taxonomic description and genome sequences of Spirosoma HA7 sp. nov., isolated from pollen microhabitat of Corylus avellana.</title>
        <authorList>
            <person name="Ambika Manirajan B."/>
            <person name="Suarez C."/>
            <person name="Ratering S."/>
            <person name="Geissler-Plaum R."/>
            <person name="Cardinale M."/>
            <person name="Sylvia S."/>
        </authorList>
    </citation>
    <scope>NUCLEOTIDE SEQUENCE [LARGE SCALE GENOMIC DNA]</scope>
    <source>
        <strain evidence="2 3">HA7</strain>
    </source>
</reference>
<dbReference type="NCBIfam" id="TIGR03736">
    <property type="entry name" value="PRTRC_ThiF"/>
    <property type="match status" value="1"/>
</dbReference>